<name>A0A0L8G6B8_OCTBM</name>
<comment type="similarity">
    <text evidence="1">Belongs to the IspD/TarI cytidylyltransferase family. IspD subfamily.</text>
</comment>
<accession>A0A0L8G6B8</accession>
<dbReference type="EMBL" id="KQ423592">
    <property type="protein sequence ID" value="KOF72582.1"/>
    <property type="molecule type" value="Genomic_DNA"/>
</dbReference>
<evidence type="ECO:0008006" key="5">
    <source>
        <dbReference type="Google" id="ProtNLM"/>
    </source>
</evidence>
<dbReference type="GO" id="GO:0035269">
    <property type="term" value="P:protein O-linked glycosylation via mannose"/>
    <property type="evidence" value="ECO:0007669"/>
    <property type="project" value="TreeGrafter"/>
</dbReference>
<dbReference type="GO" id="GO:0047349">
    <property type="term" value="F:D-ribitol-5-phosphate cytidylyltransferase activity"/>
    <property type="evidence" value="ECO:0007669"/>
    <property type="project" value="TreeGrafter"/>
</dbReference>
<dbReference type="InterPro" id="IPR034683">
    <property type="entry name" value="IspD/TarI"/>
</dbReference>
<dbReference type="Pfam" id="PF01128">
    <property type="entry name" value="IspD"/>
    <property type="match status" value="1"/>
</dbReference>
<dbReference type="GO" id="GO:0005829">
    <property type="term" value="C:cytosol"/>
    <property type="evidence" value="ECO:0007669"/>
    <property type="project" value="TreeGrafter"/>
</dbReference>
<gene>
    <name evidence="4" type="ORF">OCBIM_22039251mg</name>
</gene>
<evidence type="ECO:0000256" key="1">
    <source>
        <dbReference type="ARBA" id="ARBA00009789"/>
    </source>
</evidence>
<protein>
    <recommendedName>
        <fullName evidence="5">Nucleotidyl transferase domain-containing protein</fullName>
    </recommendedName>
</protein>
<dbReference type="SUPFAM" id="SSF53448">
    <property type="entry name" value="Nucleotide-diphospho-sugar transferases"/>
    <property type="match status" value="1"/>
</dbReference>
<keyword evidence="2" id="KW-0808">Transferase</keyword>
<dbReference type="OrthoDB" id="414267at2759"/>
<evidence type="ECO:0000313" key="4">
    <source>
        <dbReference type="EMBL" id="KOF72582.1"/>
    </source>
</evidence>
<sequence length="78" mass="8435">NPHLCHKSSTNNTFPMSGDESPVDFNVCVVLPAGGYGSRTGVPTPKQFWPIMGKPLIAYTLETFNRQVDGPARSAEKA</sequence>
<evidence type="ECO:0000256" key="3">
    <source>
        <dbReference type="ARBA" id="ARBA00022695"/>
    </source>
</evidence>
<proteinExistence type="inferred from homology"/>
<dbReference type="InterPro" id="IPR029044">
    <property type="entry name" value="Nucleotide-diphossugar_trans"/>
</dbReference>
<dbReference type="Gene3D" id="3.90.550.10">
    <property type="entry name" value="Spore Coat Polysaccharide Biosynthesis Protein SpsA, Chain A"/>
    <property type="match status" value="1"/>
</dbReference>
<dbReference type="PANTHER" id="PTHR43015:SF1">
    <property type="entry name" value="D-RIBITOL-5-PHOSPHATE CYTIDYLYLTRANSFERASE"/>
    <property type="match status" value="1"/>
</dbReference>
<organism evidence="4">
    <name type="scientific">Octopus bimaculoides</name>
    <name type="common">California two-spotted octopus</name>
    <dbReference type="NCBI Taxonomy" id="37653"/>
    <lineage>
        <taxon>Eukaryota</taxon>
        <taxon>Metazoa</taxon>
        <taxon>Spiralia</taxon>
        <taxon>Lophotrochozoa</taxon>
        <taxon>Mollusca</taxon>
        <taxon>Cephalopoda</taxon>
        <taxon>Coleoidea</taxon>
        <taxon>Octopodiformes</taxon>
        <taxon>Octopoda</taxon>
        <taxon>Incirrata</taxon>
        <taxon>Octopodidae</taxon>
        <taxon>Octopus</taxon>
    </lineage>
</organism>
<evidence type="ECO:0000256" key="2">
    <source>
        <dbReference type="ARBA" id="ARBA00022679"/>
    </source>
</evidence>
<dbReference type="STRING" id="37653.A0A0L8G6B8"/>
<dbReference type="PANTHER" id="PTHR43015">
    <property type="entry name" value="D-RIBITOL-5-PHOSPHATE CYTIDYLYLTRANSFERASE"/>
    <property type="match status" value="1"/>
</dbReference>
<keyword evidence="3" id="KW-0548">Nucleotidyltransferase</keyword>
<reference evidence="4" key="1">
    <citation type="submission" date="2015-07" db="EMBL/GenBank/DDBJ databases">
        <title>MeaNS - Measles Nucleotide Surveillance Program.</title>
        <authorList>
            <person name="Tran T."/>
            <person name="Druce J."/>
        </authorList>
    </citation>
    <scope>NUCLEOTIDE SEQUENCE</scope>
    <source>
        <strain evidence="4">UCB-OBI-ISO-001</strain>
        <tissue evidence="4">Gonad</tissue>
    </source>
</reference>
<feature type="non-terminal residue" evidence="4">
    <location>
        <position position="1"/>
    </location>
</feature>
<dbReference type="AlphaFoldDB" id="A0A0L8G6B8"/>